<name>A0A832XIN1_9ARCH</name>
<dbReference type="InterPro" id="IPR003744">
    <property type="entry name" value="YhhQ"/>
</dbReference>
<keyword evidence="1" id="KW-1003">Cell membrane</keyword>
<feature type="transmembrane region" description="Helical" evidence="1">
    <location>
        <begin position="186"/>
        <end position="210"/>
    </location>
</feature>
<evidence type="ECO:0000313" key="2">
    <source>
        <dbReference type="EMBL" id="HIK00996.1"/>
    </source>
</evidence>
<gene>
    <name evidence="2" type="ORF">H1016_05690</name>
</gene>
<dbReference type="GO" id="GO:0022857">
    <property type="term" value="F:transmembrane transporter activity"/>
    <property type="evidence" value="ECO:0007669"/>
    <property type="project" value="UniProtKB-UniRule"/>
</dbReference>
<feature type="transmembrane region" description="Helical" evidence="1">
    <location>
        <begin position="67"/>
        <end position="88"/>
    </location>
</feature>
<dbReference type="GO" id="GO:0005886">
    <property type="term" value="C:plasma membrane"/>
    <property type="evidence" value="ECO:0007669"/>
    <property type="project" value="UniProtKB-SubCell"/>
</dbReference>
<keyword evidence="1" id="KW-0813">Transport</keyword>
<comment type="subcellular location">
    <subcellularLocation>
        <location evidence="1">Cell membrane</location>
        <topology evidence="1">Multi-pass membrane protein</topology>
    </subcellularLocation>
</comment>
<dbReference type="PANTHER" id="PTHR34300:SF2">
    <property type="entry name" value="QUEUOSINE PRECURSOR TRANSPORTER-RELATED"/>
    <property type="match status" value="1"/>
</dbReference>
<comment type="similarity">
    <text evidence="1">Belongs to the vitamin uptake transporter (VUT/ECF) (TC 2.A.88) family. Q precursor transporter subfamily.</text>
</comment>
<organism evidence="2 3">
    <name type="scientific">Candidatus Naiadarchaeum limnaeum</name>
    <dbReference type="NCBI Taxonomy" id="2756139"/>
    <lineage>
        <taxon>Archaea</taxon>
        <taxon>Candidatus Undinarchaeota</taxon>
        <taxon>Candidatus Undinarchaeia</taxon>
        <taxon>Candidatus Naiadarchaeales</taxon>
        <taxon>Candidatus Naiadarchaeaceae</taxon>
        <taxon>Candidatus Naiadarchaeum</taxon>
    </lineage>
</organism>
<comment type="caution">
    <text evidence="2">The sequence shown here is derived from an EMBL/GenBank/DDBJ whole genome shotgun (WGS) entry which is preliminary data.</text>
</comment>
<feature type="transmembrane region" description="Helical" evidence="1">
    <location>
        <begin position="149"/>
        <end position="174"/>
    </location>
</feature>
<dbReference type="EMBL" id="DVAB01000052">
    <property type="protein sequence ID" value="HIK00996.1"/>
    <property type="molecule type" value="Genomic_DNA"/>
</dbReference>
<keyword evidence="1" id="KW-0812">Transmembrane</keyword>
<dbReference type="AlphaFoldDB" id="A0A832XIN1"/>
<keyword evidence="3" id="KW-1185">Reference proteome</keyword>
<keyword evidence="1" id="KW-1133">Transmembrane helix</keyword>
<dbReference type="NCBIfam" id="TIGR00697">
    <property type="entry name" value="queuosine precursor transporter"/>
    <property type="match status" value="1"/>
</dbReference>
<dbReference type="HAMAP" id="MF_02088">
    <property type="entry name" value="Q_prec_transport"/>
    <property type="match status" value="1"/>
</dbReference>
<feature type="transmembrane region" description="Helical" evidence="1">
    <location>
        <begin position="38"/>
        <end position="55"/>
    </location>
</feature>
<feature type="transmembrane region" description="Helical" evidence="1">
    <location>
        <begin position="12"/>
        <end position="32"/>
    </location>
</feature>
<dbReference type="Proteomes" id="UP000646946">
    <property type="component" value="Unassembled WGS sequence"/>
</dbReference>
<accession>A0A832XIN1</accession>
<proteinExistence type="inferred from homology"/>
<feature type="transmembrane region" description="Helical" evidence="1">
    <location>
        <begin position="118"/>
        <end position="137"/>
    </location>
</feature>
<reference evidence="2 3" key="1">
    <citation type="journal article" name="Nat. Commun.">
        <title>Undinarchaeota illuminate DPANN phylogeny and the impact of gene transfer on archaeal evolution.</title>
        <authorList>
            <person name="Dombrowski N."/>
            <person name="Williams T.A."/>
            <person name="Sun J."/>
            <person name="Woodcroft B.J."/>
            <person name="Lee J.H."/>
            <person name="Minh B.Q."/>
            <person name="Rinke C."/>
            <person name="Spang A."/>
        </authorList>
    </citation>
    <scope>NUCLEOTIDE SEQUENCE [LARGE SCALE GENOMIC DNA]</scope>
    <source>
        <strain evidence="2">MAG_bin1129</strain>
    </source>
</reference>
<evidence type="ECO:0000313" key="3">
    <source>
        <dbReference type="Proteomes" id="UP000646946"/>
    </source>
</evidence>
<sequence>MELSTEEKTSIFLALYVAGIIAANLAGSKLTVLFGKSVSVAILSLPITYIVLSAANEVFGVNLSRKYVLSAIVAQIAVLVVILVSLNLPAGPRQILVFGNAEESIKIYNTVFKQSGRIIIGSIIAFLTSQLYTIWAFDRIKIKMYGKFAWLRYNAATISGAFIDTFLFMLIAFYSGDIVFTTNIALNYFLFKVLVTIISTPFFYGGVWWLRPKKTPPEEPMRIAVRVPERRKA</sequence>
<evidence type="ECO:0000256" key="1">
    <source>
        <dbReference type="HAMAP-Rule" id="MF_02088"/>
    </source>
</evidence>
<protein>
    <recommendedName>
        <fullName evidence="1">Probable queuosine precursor transporter</fullName>
        <shortName evidence="1">Q precursor transporter</shortName>
    </recommendedName>
</protein>
<comment type="function">
    <text evidence="1">Involved in the import of queuosine (Q) precursors, required for Q precursor salvage.</text>
</comment>
<keyword evidence="1" id="KW-0472">Membrane</keyword>
<dbReference type="Pfam" id="PF02592">
    <property type="entry name" value="Vut_1"/>
    <property type="match status" value="1"/>
</dbReference>
<dbReference type="PANTHER" id="PTHR34300">
    <property type="entry name" value="QUEUOSINE PRECURSOR TRANSPORTER-RELATED"/>
    <property type="match status" value="1"/>
</dbReference>